<accession>A0A0V0YYB0</accession>
<proteinExistence type="predicted"/>
<evidence type="ECO:0000313" key="1">
    <source>
        <dbReference type="EMBL" id="KRY04778.1"/>
    </source>
</evidence>
<dbReference type="Proteomes" id="UP000054653">
    <property type="component" value="Unassembled WGS sequence"/>
</dbReference>
<reference evidence="1 2" key="1">
    <citation type="submission" date="2015-01" db="EMBL/GenBank/DDBJ databases">
        <title>Evolution of Trichinella species and genotypes.</title>
        <authorList>
            <person name="Korhonen P.K."/>
            <person name="Edoardo P."/>
            <person name="Giuseppe L.R."/>
            <person name="Gasser R.B."/>
        </authorList>
    </citation>
    <scope>NUCLEOTIDE SEQUENCE [LARGE SCALE GENOMIC DNA]</scope>
    <source>
        <strain evidence="1">ISS120</strain>
    </source>
</reference>
<sequence>MFRNNNYSASCTQRTFYNATTCHASQTNECTLTNDKAPFMAIVICIALR</sequence>
<keyword evidence="2" id="KW-1185">Reference proteome</keyword>
<organism evidence="1 2">
    <name type="scientific">Trichinella britovi</name>
    <name type="common">Parasitic roundworm</name>
    <dbReference type="NCBI Taxonomy" id="45882"/>
    <lineage>
        <taxon>Eukaryota</taxon>
        <taxon>Metazoa</taxon>
        <taxon>Ecdysozoa</taxon>
        <taxon>Nematoda</taxon>
        <taxon>Enoplea</taxon>
        <taxon>Dorylaimia</taxon>
        <taxon>Trichinellida</taxon>
        <taxon>Trichinellidae</taxon>
        <taxon>Trichinella</taxon>
    </lineage>
</organism>
<evidence type="ECO:0000313" key="2">
    <source>
        <dbReference type="Proteomes" id="UP000054653"/>
    </source>
</evidence>
<name>A0A0V0YYB0_TRIBR</name>
<gene>
    <name evidence="1" type="ORF">T03_4935</name>
</gene>
<dbReference type="AlphaFoldDB" id="A0A0V0YYB0"/>
<dbReference type="EMBL" id="JYDI01005415">
    <property type="protein sequence ID" value="KRY04778.1"/>
    <property type="molecule type" value="Genomic_DNA"/>
</dbReference>
<protein>
    <submittedName>
        <fullName evidence="1">Uncharacterized protein</fullName>
    </submittedName>
</protein>
<comment type="caution">
    <text evidence="1">The sequence shown here is derived from an EMBL/GenBank/DDBJ whole genome shotgun (WGS) entry which is preliminary data.</text>
</comment>